<evidence type="ECO:0000313" key="2">
    <source>
        <dbReference type="Proteomes" id="UP000563151"/>
    </source>
</evidence>
<organism evidence="1 2">
    <name type="scientific">Clostridium tetanomorphum</name>
    <dbReference type="NCBI Taxonomy" id="1553"/>
    <lineage>
        <taxon>Bacteria</taxon>
        <taxon>Bacillati</taxon>
        <taxon>Bacillota</taxon>
        <taxon>Clostridia</taxon>
        <taxon>Eubacteriales</taxon>
        <taxon>Clostridiaceae</taxon>
        <taxon>Clostridium</taxon>
    </lineage>
</organism>
<sequence length="128" mass="14943">MSKYKYCILNNNKSCNDCGECDICDLDKNKKCTNCGNCLNGSFDMRGVKIDEILEEEDNDVTNYEEIPISKDRMEFVGDESLSKNFDEENIELIDDIEGLRELLENQEKSEKFTYEEFPGLIRIRKEK</sequence>
<evidence type="ECO:0000313" key="1">
    <source>
        <dbReference type="EMBL" id="MBC2399795.1"/>
    </source>
</evidence>
<gene>
    <name evidence="1" type="ORF">HGG79_18800</name>
</gene>
<keyword evidence="2" id="KW-1185">Reference proteome</keyword>
<dbReference type="AlphaFoldDB" id="A0A923EB42"/>
<evidence type="ECO:0008006" key="3">
    <source>
        <dbReference type="Google" id="ProtNLM"/>
    </source>
</evidence>
<comment type="caution">
    <text evidence="1">The sequence shown here is derived from an EMBL/GenBank/DDBJ whole genome shotgun (WGS) entry which is preliminary data.</text>
</comment>
<accession>A0A923EB42</accession>
<dbReference type="Proteomes" id="UP000563151">
    <property type="component" value="Unassembled WGS sequence"/>
</dbReference>
<protein>
    <recommendedName>
        <fullName evidence="3">Zn-finger domain-containing protein</fullName>
    </recommendedName>
</protein>
<dbReference type="RefSeq" id="WP_035146826.1">
    <property type="nucleotide sequence ID" value="NZ_JAAZWO010000036.1"/>
</dbReference>
<name>A0A923EB42_CLOTT</name>
<proteinExistence type="predicted"/>
<dbReference type="EMBL" id="JAAZWO010000036">
    <property type="protein sequence ID" value="MBC2399795.1"/>
    <property type="molecule type" value="Genomic_DNA"/>
</dbReference>
<reference evidence="1 2" key="1">
    <citation type="submission" date="2020-04" db="EMBL/GenBank/DDBJ databases">
        <title>Genomic insights into acetone-butanol-ethanol (ABE) fermentation by sequencing solventogenic clostridia strains.</title>
        <authorList>
            <person name="Brown S."/>
        </authorList>
    </citation>
    <scope>NUCLEOTIDE SEQUENCE [LARGE SCALE GENOMIC DNA]</scope>
    <source>
        <strain evidence="1 2">DJ011</strain>
    </source>
</reference>